<evidence type="ECO:0000256" key="1">
    <source>
        <dbReference type="SAM" id="Phobius"/>
    </source>
</evidence>
<keyword evidence="3" id="KW-1185">Reference proteome</keyword>
<accession>E5XRV4</accession>
<dbReference type="EMBL" id="ACZI02000002">
    <property type="protein sequence ID" value="EFV12969.2"/>
    <property type="molecule type" value="Genomic_DNA"/>
</dbReference>
<dbReference type="AlphaFoldDB" id="E5XRV4"/>
<organism evidence="2 3">
    <name type="scientific">Segniliparus rugosus (strain ATCC BAA-974 / DSM 45345 / CCUG 50838 / CIP 108380 / JCM 13579 / CDC 945)</name>
    <dbReference type="NCBI Taxonomy" id="679197"/>
    <lineage>
        <taxon>Bacteria</taxon>
        <taxon>Bacillati</taxon>
        <taxon>Actinomycetota</taxon>
        <taxon>Actinomycetes</taxon>
        <taxon>Mycobacteriales</taxon>
        <taxon>Segniliparaceae</taxon>
        <taxon>Segniliparus</taxon>
    </lineage>
</organism>
<gene>
    <name evidence="2" type="ORF">HMPREF9336_02226</name>
</gene>
<dbReference type="HOGENOM" id="CLU_2397911_0_0_11"/>
<keyword evidence="1" id="KW-1133">Transmembrane helix</keyword>
<feature type="transmembrane region" description="Helical" evidence="1">
    <location>
        <begin position="12"/>
        <end position="33"/>
    </location>
</feature>
<feature type="transmembrane region" description="Helical" evidence="1">
    <location>
        <begin position="53"/>
        <end position="73"/>
    </location>
</feature>
<keyword evidence="1" id="KW-0812">Transmembrane</keyword>
<feature type="transmembrane region" description="Helical" evidence="1">
    <location>
        <begin position="80"/>
        <end position="100"/>
    </location>
</feature>
<name>E5XRV4_SEGRC</name>
<comment type="caution">
    <text evidence="2">The sequence shown here is derived from an EMBL/GenBank/DDBJ whole genome shotgun (WGS) entry which is preliminary data.</text>
</comment>
<proteinExistence type="predicted"/>
<evidence type="ECO:0000313" key="3">
    <source>
        <dbReference type="Proteomes" id="UP000004816"/>
    </source>
</evidence>
<evidence type="ECO:0000313" key="2">
    <source>
        <dbReference type="EMBL" id="EFV12969.2"/>
    </source>
</evidence>
<keyword evidence="1" id="KW-0472">Membrane</keyword>
<reference evidence="2 3" key="1">
    <citation type="journal article" date="2011" name="Stand. Genomic Sci.">
        <title>High quality draft genome sequence of Segniliparus rugosus CDC 945(T)= (ATCC BAA-974(T)).</title>
        <authorList>
            <person name="Earl A.M."/>
            <person name="Desjardins C.A."/>
            <person name="Fitzgerald M.G."/>
            <person name="Arachchi H.M."/>
            <person name="Zeng Q."/>
            <person name="Mehta T."/>
            <person name="Griggs A."/>
            <person name="Birren B.W."/>
            <person name="Toney N.C."/>
            <person name="Carr J."/>
            <person name="Posey J."/>
            <person name="Butler W.R."/>
        </authorList>
    </citation>
    <scope>NUCLEOTIDE SEQUENCE [LARGE SCALE GENOMIC DNA]</scope>
    <source>
        <strain evidence="3">ATCC BAA-974 / DSM 45345 / CCUG 50838 / CIP 108380 / JCM 13579 / CDC 945</strain>
    </source>
</reference>
<dbReference type="STRING" id="679197.HMPREF9336_02226"/>
<protein>
    <submittedName>
        <fullName evidence="2">Uncharacterized protein</fullName>
    </submittedName>
</protein>
<dbReference type="Proteomes" id="UP000004816">
    <property type="component" value="Unassembled WGS sequence"/>
</dbReference>
<sequence>MPRLKLPPISWAAATWSAPASVAASLSVSTLIYNVQDFYYRRHYGPSGDEKATAHISLCVIFFVASLVLWFGVRTPVSRGIALGIIGFPLVLAWFGFWLVG</sequence>